<feature type="domain" description="HTH tetR-type" evidence="4">
    <location>
        <begin position="17"/>
        <end position="77"/>
    </location>
</feature>
<keyword evidence="6" id="KW-1185">Reference proteome</keyword>
<dbReference type="RefSeq" id="WP_008731952.1">
    <property type="nucleotide sequence ID" value="NZ_AKFT01000131.1"/>
</dbReference>
<dbReference type="PATRIC" id="fig|1125718.3.peg.1715"/>
<dbReference type="Proteomes" id="UP000002941">
    <property type="component" value="Unassembled WGS sequence"/>
</dbReference>
<dbReference type="PANTHER" id="PTHR30055">
    <property type="entry name" value="HTH-TYPE TRANSCRIPTIONAL REGULATOR RUTR"/>
    <property type="match status" value="1"/>
</dbReference>
<name>J0NE98_9ACTO</name>
<reference evidence="5 6" key="1">
    <citation type="submission" date="2012-05" db="EMBL/GenBank/DDBJ databases">
        <authorList>
            <person name="Harkins D.M."/>
            <person name="Madupu R."/>
            <person name="Durkin A.S."/>
            <person name="Torralba M."/>
            <person name="Methe B."/>
            <person name="Sutton G.G."/>
            <person name="Nelson K.E."/>
        </authorList>
    </citation>
    <scope>NUCLEOTIDE SEQUENCE [LARGE SCALE GENOMIC DNA]</scope>
    <source>
        <strain evidence="5 6">F0489</strain>
    </source>
</reference>
<dbReference type="InterPro" id="IPR050109">
    <property type="entry name" value="HTH-type_TetR-like_transc_reg"/>
</dbReference>
<dbReference type="PRINTS" id="PR00455">
    <property type="entry name" value="HTHTETR"/>
</dbReference>
<sequence>MDSQTTGPGDRHASRRARTDAKLTTAVNHLLARQGYAALTIESVARESGVAKTTIYRRWSSKAEMVFELMIHLPSGRKNKDNNSDNMRDGLRELAENAVEMISSPSGLAVIPGLLADMQGNEGLRSTMNSLFVKKAQQDITSALSLITSNTVDINEFHATLLGVPYFQIHVLNETDKNRIIEQLTDHLLLLVTQGA</sequence>
<dbReference type="SUPFAM" id="SSF46689">
    <property type="entry name" value="Homeodomain-like"/>
    <property type="match status" value="1"/>
</dbReference>
<dbReference type="PANTHER" id="PTHR30055:SF148">
    <property type="entry name" value="TETR-FAMILY TRANSCRIPTIONAL REGULATOR"/>
    <property type="match status" value="1"/>
</dbReference>
<dbReference type="Pfam" id="PF00440">
    <property type="entry name" value="TetR_N"/>
    <property type="match status" value="1"/>
</dbReference>
<dbReference type="PROSITE" id="PS50977">
    <property type="entry name" value="HTH_TETR_2"/>
    <property type="match status" value="1"/>
</dbReference>
<proteinExistence type="predicted"/>
<evidence type="ECO:0000313" key="6">
    <source>
        <dbReference type="Proteomes" id="UP000002941"/>
    </source>
</evidence>
<dbReference type="AlphaFoldDB" id="J0NE98"/>
<evidence type="ECO:0000256" key="1">
    <source>
        <dbReference type="ARBA" id="ARBA00023125"/>
    </source>
</evidence>
<dbReference type="InterPro" id="IPR023772">
    <property type="entry name" value="DNA-bd_HTH_TetR-type_CS"/>
</dbReference>
<feature type="region of interest" description="Disordered" evidence="3">
    <location>
        <begin position="1"/>
        <end position="20"/>
    </location>
</feature>
<dbReference type="GO" id="GO:0000976">
    <property type="term" value="F:transcription cis-regulatory region binding"/>
    <property type="evidence" value="ECO:0007669"/>
    <property type="project" value="TreeGrafter"/>
</dbReference>
<dbReference type="Gene3D" id="1.10.357.10">
    <property type="entry name" value="Tetracycline Repressor, domain 2"/>
    <property type="match status" value="1"/>
</dbReference>
<keyword evidence="1 2" id="KW-0238">DNA-binding</keyword>
<accession>J0NE98</accession>
<feature type="DNA-binding region" description="H-T-H motif" evidence="2">
    <location>
        <begin position="40"/>
        <end position="59"/>
    </location>
</feature>
<dbReference type="EMBL" id="AKFT01000131">
    <property type="protein sequence ID" value="EJF42982.1"/>
    <property type="molecule type" value="Genomic_DNA"/>
</dbReference>
<protein>
    <submittedName>
        <fullName evidence="5">Transcriptional regulator, TetR family</fullName>
    </submittedName>
</protein>
<dbReference type="PROSITE" id="PS01081">
    <property type="entry name" value="HTH_TETR_1"/>
    <property type="match status" value="1"/>
</dbReference>
<evidence type="ECO:0000313" key="5">
    <source>
        <dbReference type="EMBL" id="EJF42982.1"/>
    </source>
</evidence>
<organism evidence="5 6">
    <name type="scientific">Actinomyces massiliensis F0489</name>
    <dbReference type="NCBI Taxonomy" id="1125718"/>
    <lineage>
        <taxon>Bacteria</taxon>
        <taxon>Bacillati</taxon>
        <taxon>Actinomycetota</taxon>
        <taxon>Actinomycetes</taxon>
        <taxon>Actinomycetales</taxon>
        <taxon>Actinomycetaceae</taxon>
        <taxon>Actinomyces</taxon>
    </lineage>
</organism>
<evidence type="ECO:0000259" key="4">
    <source>
        <dbReference type="PROSITE" id="PS50977"/>
    </source>
</evidence>
<dbReference type="eggNOG" id="COG1309">
    <property type="taxonomic scope" value="Bacteria"/>
</dbReference>
<feature type="compositionally biased region" description="Basic and acidic residues" evidence="3">
    <location>
        <begin position="9"/>
        <end position="20"/>
    </location>
</feature>
<dbReference type="GO" id="GO:0003700">
    <property type="term" value="F:DNA-binding transcription factor activity"/>
    <property type="evidence" value="ECO:0007669"/>
    <property type="project" value="TreeGrafter"/>
</dbReference>
<evidence type="ECO:0000256" key="3">
    <source>
        <dbReference type="SAM" id="MobiDB-lite"/>
    </source>
</evidence>
<dbReference type="InterPro" id="IPR009057">
    <property type="entry name" value="Homeodomain-like_sf"/>
</dbReference>
<evidence type="ECO:0000256" key="2">
    <source>
        <dbReference type="PROSITE-ProRule" id="PRU00335"/>
    </source>
</evidence>
<comment type="caution">
    <text evidence="5">The sequence shown here is derived from an EMBL/GenBank/DDBJ whole genome shotgun (WGS) entry which is preliminary data.</text>
</comment>
<dbReference type="InterPro" id="IPR001647">
    <property type="entry name" value="HTH_TetR"/>
</dbReference>
<gene>
    <name evidence="5" type="ORF">HMPREF1318_1657</name>
</gene>
<dbReference type="OrthoDB" id="9796019at2"/>